<dbReference type="SUPFAM" id="SSF161098">
    <property type="entry name" value="MetI-like"/>
    <property type="match status" value="1"/>
</dbReference>
<dbReference type="PANTHER" id="PTHR30193:SF41">
    <property type="entry name" value="DIACETYLCHITOBIOSE UPTAKE SYSTEM PERMEASE PROTEIN NGCF"/>
    <property type="match status" value="1"/>
</dbReference>
<evidence type="ECO:0000256" key="1">
    <source>
        <dbReference type="ARBA" id="ARBA00004651"/>
    </source>
</evidence>
<feature type="transmembrane region" description="Helical" evidence="7">
    <location>
        <begin position="62"/>
        <end position="81"/>
    </location>
</feature>
<dbReference type="InterPro" id="IPR035906">
    <property type="entry name" value="MetI-like_sf"/>
</dbReference>
<dbReference type="EMBL" id="ACFH01000088">
    <property type="protein sequence ID" value="EEH65973.1"/>
    <property type="molecule type" value="Genomic_DNA"/>
</dbReference>
<comment type="similarity">
    <text evidence="7">Belongs to the binding-protein-dependent transport system permease family.</text>
</comment>
<evidence type="ECO:0000256" key="5">
    <source>
        <dbReference type="ARBA" id="ARBA00022989"/>
    </source>
</evidence>
<keyword evidence="3" id="KW-1003">Cell membrane</keyword>
<dbReference type="HOGENOM" id="CLU_016047_0_0_11"/>
<dbReference type="Proteomes" id="UP000004778">
    <property type="component" value="Unassembled WGS sequence"/>
</dbReference>
<dbReference type="GO" id="GO:0055085">
    <property type="term" value="P:transmembrane transport"/>
    <property type="evidence" value="ECO:0007669"/>
    <property type="project" value="InterPro"/>
</dbReference>
<dbReference type="InterPro" id="IPR000515">
    <property type="entry name" value="MetI-like"/>
</dbReference>
<dbReference type="OrthoDB" id="9804439at2"/>
<feature type="transmembrane region" description="Helical" evidence="7">
    <location>
        <begin position="7"/>
        <end position="26"/>
    </location>
</feature>
<comment type="caution">
    <text evidence="9">The sequence shown here is derived from an EMBL/GenBank/DDBJ whole genome shotgun (WGS) entry which is preliminary data.</text>
</comment>
<protein>
    <submittedName>
        <fullName evidence="9">ABC transporter, permease protein</fullName>
    </submittedName>
</protein>
<sequence length="281" mass="31120">MFLIPLALVNVTVIVGPTIATVAYSFTDWTGLGVPDFVGVSNYIEIIHDASFWQAFIHNLEWMAVFLTVPIFMGLAGAYLLMSVRRGRSIYQAIYFIPYMIASVVNAAIWQNILSPNRGIGTALANAGVPWLKDVAFFGDRRLALGAVAFVDNWHWWGFVAVLFFTAMQAVDPSLYEAAELDGAGRWKQFLHVTIPSIRPTLMFVLLLSIVWSLLTFDYVYIITQGGPSGATELVSTLLYRAAFSEFRAGYAAALGVTMMALSAVVICGYQYLTRKRGWDV</sequence>
<gene>
    <name evidence="9" type="ORF">HMPREF0058_1165</name>
</gene>
<evidence type="ECO:0000313" key="10">
    <source>
        <dbReference type="Proteomes" id="UP000004778"/>
    </source>
</evidence>
<evidence type="ECO:0000313" key="9">
    <source>
        <dbReference type="EMBL" id="EEH65973.1"/>
    </source>
</evidence>
<feature type="transmembrane region" description="Helical" evidence="7">
    <location>
        <begin position="93"/>
        <end position="113"/>
    </location>
</feature>
<organism evidence="9 10">
    <name type="scientific">Actinomyces urogenitalis DSM 15434</name>
    <dbReference type="NCBI Taxonomy" id="525246"/>
    <lineage>
        <taxon>Bacteria</taxon>
        <taxon>Bacillati</taxon>
        <taxon>Actinomycetota</taxon>
        <taxon>Actinomycetes</taxon>
        <taxon>Actinomycetales</taxon>
        <taxon>Actinomycetaceae</taxon>
        <taxon>Actinomyces</taxon>
    </lineage>
</organism>
<evidence type="ECO:0000259" key="8">
    <source>
        <dbReference type="PROSITE" id="PS50928"/>
    </source>
</evidence>
<evidence type="ECO:0000256" key="4">
    <source>
        <dbReference type="ARBA" id="ARBA00022692"/>
    </source>
</evidence>
<keyword evidence="5 7" id="KW-1133">Transmembrane helix</keyword>
<keyword evidence="6 7" id="KW-0472">Membrane</keyword>
<feature type="transmembrane region" description="Helical" evidence="7">
    <location>
        <begin position="249"/>
        <end position="273"/>
    </location>
</feature>
<keyword evidence="10" id="KW-1185">Reference proteome</keyword>
<accession>C0W5M1</accession>
<reference evidence="9 10" key="1">
    <citation type="submission" date="2009-01" db="EMBL/GenBank/DDBJ databases">
        <authorList>
            <person name="Qin X."/>
            <person name="Bachman B."/>
            <person name="Battles P."/>
            <person name="Bell A."/>
            <person name="Bess C."/>
            <person name="Bickham C."/>
            <person name="Chaboub L."/>
            <person name="Chen D."/>
            <person name="Coyle M."/>
            <person name="Deiros D.R."/>
            <person name="Dinh H."/>
            <person name="Forbes L."/>
            <person name="Fowler G."/>
            <person name="Francisco L."/>
            <person name="Fu Q."/>
            <person name="Gubbala S."/>
            <person name="Hale W."/>
            <person name="Han Y."/>
            <person name="Hemphill L."/>
            <person name="Highlander S.K."/>
            <person name="Hirani K."/>
            <person name="Hogues M."/>
            <person name="Jackson L."/>
            <person name="Jakkamsetti A."/>
            <person name="Javaid M."/>
            <person name="Jiang H."/>
            <person name="Korchina V."/>
            <person name="Kovar C."/>
            <person name="Lara F."/>
            <person name="Lee S."/>
            <person name="Mata R."/>
            <person name="Mathew T."/>
            <person name="Moen C."/>
            <person name="Morales K."/>
            <person name="Munidasa M."/>
            <person name="Nazareth L."/>
            <person name="Ngo R."/>
            <person name="Nguyen L."/>
            <person name="Okwuonu G."/>
            <person name="Ongeri F."/>
            <person name="Patil S."/>
            <person name="Petrosino J."/>
            <person name="Pham C."/>
            <person name="Pham P."/>
            <person name="Pu L.-L."/>
            <person name="Puazo M."/>
            <person name="Raj R."/>
            <person name="Reid J."/>
            <person name="Rouhana J."/>
            <person name="Saada N."/>
            <person name="Shang Y."/>
            <person name="Simmons D."/>
            <person name="Thornton R."/>
            <person name="Warren J."/>
            <person name="Weissenberger G."/>
            <person name="Zhang J."/>
            <person name="Zhang L."/>
            <person name="Zhou C."/>
            <person name="Zhu D."/>
            <person name="Muzny D."/>
            <person name="Worley K."/>
            <person name="Gibbs R."/>
        </authorList>
    </citation>
    <scope>NUCLEOTIDE SEQUENCE [LARGE SCALE GENOMIC DNA]</scope>
    <source>
        <strain evidence="9 10">DSM 15434</strain>
    </source>
</reference>
<dbReference type="Pfam" id="PF00528">
    <property type="entry name" value="BPD_transp_1"/>
    <property type="match status" value="1"/>
</dbReference>
<dbReference type="GO" id="GO:0005886">
    <property type="term" value="C:plasma membrane"/>
    <property type="evidence" value="ECO:0007669"/>
    <property type="project" value="UniProtKB-SubCell"/>
</dbReference>
<keyword evidence="2 7" id="KW-0813">Transport</keyword>
<dbReference type="PANTHER" id="PTHR30193">
    <property type="entry name" value="ABC TRANSPORTER PERMEASE PROTEIN"/>
    <property type="match status" value="1"/>
</dbReference>
<evidence type="ECO:0000256" key="3">
    <source>
        <dbReference type="ARBA" id="ARBA00022475"/>
    </source>
</evidence>
<evidence type="ECO:0000256" key="2">
    <source>
        <dbReference type="ARBA" id="ARBA00022448"/>
    </source>
</evidence>
<dbReference type="InterPro" id="IPR051393">
    <property type="entry name" value="ABC_transporter_permease"/>
</dbReference>
<dbReference type="Gene3D" id="1.10.3720.10">
    <property type="entry name" value="MetI-like"/>
    <property type="match status" value="1"/>
</dbReference>
<dbReference type="CDD" id="cd06261">
    <property type="entry name" value="TM_PBP2"/>
    <property type="match status" value="1"/>
</dbReference>
<dbReference type="PROSITE" id="PS50928">
    <property type="entry name" value="ABC_TM1"/>
    <property type="match status" value="1"/>
</dbReference>
<proteinExistence type="inferred from homology"/>
<feature type="domain" description="ABC transmembrane type-1" evidence="8">
    <location>
        <begin position="56"/>
        <end position="268"/>
    </location>
</feature>
<evidence type="ECO:0000256" key="6">
    <source>
        <dbReference type="ARBA" id="ARBA00023136"/>
    </source>
</evidence>
<comment type="subcellular location">
    <subcellularLocation>
        <location evidence="1 7">Cell membrane</location>
        <topology evidence="1 7">Multi-pass membrane protein</topology>
    </subcellularLocation>
</comment>
<feature type="transmembrane region" description="Helical" evidence="7">
    <location>
        <begin position="202"/>
        <end position="222"/>
    </location>
</feature>
<dbReference type="AlphaFoldDB" id="C0W5M1"/>
<feature type="transmembrane region" description="Helical" evidence="7">
    <location>
        <begin position="154"/>
        <end position="171"/>
    </location>
</feature>
<name>C0W5M1_9ACTO</name>
<dbReference type="eggNOG" id="COG1175">
    <property type="taxonomic scope" value="Bacteria"/>
</dbReference>
<keyword evidence="4 7" id="KW-0812">Transmembrane</keyword>
<evidence type="ECO:0000256" key="7">
    <source>
        <dbReference type="RuleBase" id="RU363032"/>
    </source>
</evidence>